<keyword evidence="4 9" id="KW-0812">Transmembrane</keyword>
<dbReference type="NCBIfam" id="TIGR00966">
    <property type="entry name" value="transloc_SecF"/>
    <property type="match status" value="1"/>
</dbReference>
<evidence type="ECO:0000256" key="10">
    <source>
        <dbReference type="SAM" id="MobiDB-lite"/>
    </source>
</evidence>
<reference evidence="13" key="1">
    <citation type="submission" date="2016-10" db="EMBL/GenBank/DDBJ databases">
        <authorList>
            <person name="Varghese N."/>
            <person name="Submissions S."/>
        </authorList>
    </citation>
    <scope>NUCLEOTIDE SEQUENCE [LARGE SCALE GENOMIC DNA]</scope>
    <source>
        <strain evidence="13">DSM 22951</strain>
    </source>
</reference>
<comment type="subunit">
    <text evidence="9">Forms a complex with SecD. Part of the essential Sec protein translocation apparatus which comprises SecA, SecYEG and auxiliary proteins SecDF. Other proteins may also be involved.</text>
</comment>
<gene>
    <name evidence="9" type="primary">secF</name>
    <name evidence="12" type="ORF">SAMN04489750_1095</name>
</gene>
<accession>A0A2Y8ZU38</accession>
<dbReference type="PRINTS" id="PR01755">
    <property type="entry name" value="SECFTRNLCASE"/>
</dbReference>
<keyword evidence="6 9" id="KW-1133">Transmembrane helix</keyword>
<dbReference type="Gene3D" id="1.20.1640.10">
    <property type="entry name" value="Multidrug efflux transporter AcrB transmembrane domain"/>
    <property type="match status" value="1"/>
</dbReference>
<feature type="transmembrane region" description="Helical" evidence="9">
    <location>
        <begin position="290"/>
        <end position="312"/>
    </location>
</feature>
<evidence type="ECO:0000256" key="4">
    <source>
        <dbReference type="ARBA" id="ARBA00022692"/>
    </source>
</evidence>
<name>A0A2Y8ZU38_9MICO</name>
<feature type="transmembrane region" description="Helical" evidence="9">
    <location>
        <begin position="150"/>
        <end position="169"/>
    </location>
</feature>
<dbReference type="EMBL" id="UESZ01000001">
    <property type="protein sequence ID" value="SSA33799.1"/>
    <property type="molecule type" value="Genomic_DNA"/>
</dbReference>
<dbReference type="GO" id="GO:0005886">
    <property type="term" value="C:plasma membrane"/>
    <property type="evidence" value="ECO:0007669"/>
    <property type="project" value="UniProtKB-SubCell"/>
</dbReference>
<keyword evidence="8 9" id="KW-0472">Membrane</keyword>
<dbReference type="PANTHER" id="PTHR30081:SF8">
    <property type="entry name" value="PROTEIN TRANSLOCASE SUBUNIT SECF"/>
    <property type="match status" value="1"/>
</dbReference>
<dbReference type="GO" id="GO:0043952">
    <property type="term" value="P:protein transport by the Sec complex"/>
    <property type="evidence" value="ECO:0007669"/>
    <property type="project" value="UniProtKB-UniRule"/>
</dbReference>
<evidence type="ECO:0000256" key="1">
    <source>
        <dbReference type="ARBA" id="ARBA00004651"/>
    </source>
</evidence>
<organism evidence="12 13">
    <name type="scientific">Branchiibius hedensis</name>
    <dbReference type="NCBI Taxonomy" id="672460"/>
    <lineage>
        <taxon>Bacteria</taxon>
        <taxon>Bacillati</taxon>
        <taxon>Actinomycetota</taxon>
        <taxon>Actinomycetes</taxon>
        <taxon>Micrococcales</taxon>
        <taxon>Dermacoccaceae</taxon>
        <taxon>Branchiibius</taxon>
    </lineage>
</organism>
<dbReference type="Pfam" id="PF07549">
    <property type="entry name" value="Sec_GG"/>
    <property type="match status" value="1"/>
</dbReference>
<dbReference type="HAMAP" id="MF_01464_B">
    <property type="entry name" value="SecF_B"/>
    <property type="match status" value="1"/>
</dbReference>
<keyword evidence="13" id="KW-1185">Reference proteome</keyword>
<dbReference type="Pfam" id="PF02355">
    <property type="entry name" value="SecD_SecF_C"/>
    <property type="match status" value="1"/>
</dbReference>
<comment type="function">
    <text evidence="9">Part of the Sec protein translocase complex. Interacts with the SecYEG preprotein conducting channel. SecDF uses the proton motive force (PMF) to complete protein translocation after the ATP-dependent function of SecA.</text>
</comment>
<proteinExistence type="inferred from homology"/>
<dbReference type="InterPro" id="IPR022645">
    <property type="entry name" value="SecD/SecF_bac"/>
</dbReference>
<dbReference type="SUPFAM" id="SSF82866">
    <property type="entry name" value="Multidrug efflux transporter AcrB transmembrane domain"/>
    <property type="match status" value="1"/>
</dbReference>
<keyword evidence="2 9" id="KW-0813">Transport</keyword>
<comment type="subcellular location">
    <subcellularLocation>
        <location evidence="1 9">Cell membrane</location>
        <topology evidence="1 9">Multi-pass membrane protein</topology>
    </subcellularLocation>
</comment>
<keyword evidence="7 9" id="KW-0811">Translocation</keyword>
<dbReference type="Proteomes" id="UP000250028">
    <property type="component" value="Unassembled WGS sequence"/>
</dbReference>
<feature type="transmembrane region" description="Helical" evidence="9">
    <location>
        <begin position="200"/>
        <end position="217"/>
    </location>
</feature>
<feature type="transmembrane region" description="Helical" evidence="9">
    <location>
        <begin position="27"/>
        <end position="47"/>
    </location>
</feature>
<evidence type="ECO:0000256" key="6">
    <source>
        <dbReference type="ARBA" id="ARBA00022989"/>
    </source>
</evidence>
<dbReference type="InterPro" id="IPR022646">
    <property type="entry name" value="SecD/SecF_CS"/>
</dbReference>
<dbReference type="OrthoDB" id="9774769at2"/>
<dbReference type="InterPro" id="IPR048634">
    <property type="entry name" value="SecD_SecF_C"/>
</dbReference>
<dbReference type="NCBIfam" id="TIGR00916">
    <property type="entry name" value="2A0604s01"/>
    <property type="match status" value="1"/>
</dbReference>
<dbReference type="AlphaFoldDB" id="A0A2Y8ZU38"/>
<comment type="similarity">
    <text evidence="9">Belongs to the SecD/SecF family. SecF subfamily.</text>
</comment>
<dbReference type="InterPro" id="IPR022813">
    <property type="entry name" value="SecD/SecF_arch_bac"/>
</dbReference>
<feature type="compositionally biased region" description="Basic and acidic residues" evidence="10">
    <location>
        <begin position="372"/>
        <end position="383"/>
    </location>
</feature>
<evidence type="ECO:0000256" key="5">
    <source>
        <dbReference type="ARBA" id="ARBA00022927"/>
    </source>
</evidence>
<feature type="domain" description="Protein export membrane protein SecD/SecF C-terminal" evidence="11">
    <location>
        <begin position="129"/>
        <end position="314"/>
    </location>
</feature>
<feature type="transmembrane region" description="Helical" evidence="9">
    <location>
        <begin position="261"/>
        <end position="278"/>
    </location>
</feature>
<keyword evidence="3 9" id="KW-1003">Cell membrane</keyword>
<keyword evidence="5 9" id="KW-0653">Protein transport</keyword>
<evidence type="ECO:0000256" key="2">
    <source>
        <dbReference type="ARBA" id="ARBA00022448"/>
    </source>
</evidence>
<dbReference type="InterPro" id="IPR005665">
    <property type="entry name" value="SecF_bac"/>
</dbReference>
<feature type="region of interest" description="Disordered" evidence="10">
    <location>
        <begin position="337"/>
        <end position="383"/>
    </location>
</feature>
<evidence type="ECO:0000256" key="3">
    <source>
        <dbReference type="ARBA" id="ARBA00022475"/>
    </source>
</evidence>
<sequence length="383" mass="41603">MASFAKFGNDLFTGRRQIDFIGKRRRWYLVSLVLIVLALIGIFGRGLNFSLEFTGGSEVRVASVSSAQMADYDQRARDTVRQATGSDDNLIITKLGDDTVRVQSEKLGNGSAAATEQVRVALAKQFQVPESAVTTQFIGPSWGETVTRKAIIALIVFLVLVSVVLAIYFRTWTMAAAAVIALLHDLIITVGIYALTGLEVSPATMIGFLTILGYSMYDTVVVFDKVRENTQDAARTGRRTYAQAANYAVNQTLVRSINTSVVALLPIAALLIIGYFFIGPGTLLDLSLALFIGIAVGTYSSIFVATPVLASLRSREPAIKEQDRRALAYQAAQAKALDEVGGEHRSAESISGVIEPEQEKAVASAHSRARTRRDIHPRAKRED</sequence>
<dbReference type="GO" id="GO:0065002">
    <property type="term" value="P:intracellular protein transmembrane transport"/>
    <property type="evidence" value="ECO:0007669"/>
    <property type="project" value="UniProtKB-UniRule"/>
</dbReference>
<evidence type="ECO:0000256" key="7">
    <source>
        <dbReference type="ARBA" id="ARBA00023010"/>
    </source>
</evidence>
<evidence type="ECO:0000256" key="8">
    <source>
        <dbReference type="ARBA" id="ARBA00023136"/>
    </source>
</evidence>
<dbReference type="RefSeq" id="WP_109684445.1">
    <property type="nucleotide sequence ID" value="NZ_QGDN01000001.1"/>
</dbReference>
<evidence type="ECO:0000313" key="13">
    <source>
        <dbReference type="Proteomes" id="UP000250028"/>
    </source>
</evidence>
<feature type="transmembrane region" description="Helical" evidence="9">
    <location>
        <begin position="176"/>
        <end position="194"/>
    </location>
</feature>
<dbReference type="InterPro" id="IPR055344">
    <property type="entry name" value="SecD_SecF_C_bact"/>
</dbReference>
<evidence type="ECO:0000313" key="12">
    <source>
        <dbReference type="EMBL" id="SSA33799.1"/>
    </source>
</evidence>
<protein>
    <recommendedName>
        <fullName evidence="9">Protein-export membrane protein SecF</fullName>
    </recommendedName>
</protein>
<dbReference type="GO" id="GO:0006605">
    <property type="term" value="P:protein targeting"/>
    <property type="evidence" value="ECO:0007669"/>
    <property type="project" value="UniProtKB-UniRule"/>
</dbReference>
<dbReference type="PANTHER" id="PTHR30081">
    <property type="entry name" value="PROTEIN-EXPORT MEMBRANE PROTEIN SEC"/>
    <property type="match status" value="1"/>
</dbReference>
<evidence type="ECO:0000259" key="11">
    <source>
        <dbReference type="Pfam" id="PF02355"/>
    </source>
</evidence>
<evidence type="ECO:0000256" key="9">
    <source>
        <dbReference type="HAMAP-Rule" id="MF_01464"/>
    </source>
</evidence>
<dbReference type="GO" id="GO:0015450">
    <property type="term" value="F:protein-transporting ATPase activity"/>
    <property type="evidence" value="ECO:0007669"/>
    <property type="project" value="InterPro"/>
</dbReference>
<feature type="compositionally biased region" description="Basic and acidic residues" evidence="10">
    <location>
        <begin position="337"/>
        <end position="347"/>
    </location>
</feature>